<dbReference type="EMBL" id="JAABOA010003657">
    <property type="protein sequence ID" value="KAF9578434.1"/>
    <property type="molecule type" value="Genomic_DNA"/>
</dbReference>
<dbReference type="GO" id="GO:0016020">
    <property type="term" value="C:membrane"/>
    <property type="evidence" value="ECO:0007669"/>
    <property type="project" value="TreeGrafter"/>
</dbReference>
<accession>A0A9P6FNE7</accession>
<dbReference type="InterPro" id="IPR027417">
    <property type="entry name" value="P-loop_NTPase"/>
</dbReference>
<dbReference type="Proteomes" id="UP000780801">
    <property type="component" value="Unassembled WGS sequence"/>
</dbReference>
<protein>
    <submittedName>
        <fullName evidence="3">Uncharacterized protein</fullName>
    </submittedName>
</protein>
<comment type="caution">
    <text evidence="3">The sequence shown here is derived from an EMBL/GenBank/DDBJ whole genome shotgun (WGS) entry which is preliminary data.</text>
</comment>
<keyword evidence="2" id="KW-0067">ATP-binding</keyword>
<proteinExistence type="predicted"/>
<dbReference type="PANTHER" id="PTHR24223">
    <property type="entry name" value="ATP-BINDING CASSETTE SUB-FAMILY C"/>
    <property type="match status" value="1"/>
</dbReference>
<gene>
    <name evidence="3" type="ORF">BGW38_005754</name>
</gene>
<reference evidence="3" key="1">
    <citation type="journal article" date="2020" name="Fungal Divers.">
        <title>Resolving the Mortierellaceae phylogeny through synthesis of multi-gene phylogenetics and phylogenomics.</title>
        <authorList>
            <person name="Vandepol N."/>
            <person name="Liber J."/>
            <person name="Desiro A."/>
            <person name="Na H."/>
            <person name="Kennedy M."/>
            <person name="Barry K."/>
            <person name="Grigoriev I.V."/>
            <person name="Miller A.N."/>
            <person name="O'Donnell K."/>
            <person name="Stajich J.E."/>
            <person name="Bonito G."/>
        </authorList>
    </citation>
    <scope>NUCLEOTIDE SEQUENCE</scope>
    <source>
        <strain evidence="3">KOD1015</strain>
    </source>
</reference>
<name>A0A9P6FNE7_9FUNG</name>
<dbReference type="SUPFAM" id="SSF52540">
    <property type="entry name" value="P-loop containing nucleoside triphosphate hydrolases"/>
    <property type="match status" value="1"/>
</dbReference>
<evidence type="ECO:0000313" key="3">
    <source>
        <dbReference type="EMBL" id="KAF9578434.1"/>
    </source>
</evidence>
<evidence type="ECO:0000256" key="2">
    <source>
        <dbReference type="ARBA" id="ARBA00022840"/>
    </source>
</evidence>
<sequence>TASVDLATDALIQKAIRSDFAHSTVITVAHRLNTIIDYDRILVMNQGKVAEYDTPRNLLSNPDSIFSSMVNETGAQNASHLKTLAGL</sequence>
<dbReference type="OrthoDB" id="6500128at2759"/>
<evidence type="ECO:0000313" key="4">
    <source>
        <dbReference type="Proteomes" id="UP000780801"/>
    </source>
</evidence>
<dbReference type="AlphaFoldDB" id="A0A9P6FNE7"/>
<evidence type="ECO:0000256" key="1">
    <source>
        <dbReference type="ARBA" id="ARBA00022741"/>
    </source>
</evidence>
<dbReference type="InterPro" id="IPR050173">
    <property type="entry name" value="ABC_transporter_C-like"/>
</dbReference>
<keyword evidence="4" id="KW-1185">Reference proteome</keyword>
<dbReference type="GO" id="GO:0042626">
    <property type="term" value="F:ATPase-coupled transmembrane transporter activity"/>
    <property type="evidence" value="ECO:0007669"/>
    <property type="project" value="TreeGrafter"/>
</dbReference>
<dbReference type="GO" id="GO:0005524">
    <property type="term" value="F:ATP binding"/>
    <property type="evidence" value="ECO:0007669"/>
    <property type="project" value="UniProtKB-KW"/>
</dbReference>
<organism evidence="3 4">
    <name type="scientific">Lunasporangiospora selenospora</name>
    <dbReference type="NCBI Taxonomy" id="979761"/>
    <lineage>
        <taxon>Eukaryota</taxon>
        <taxon>Fungi</taxon>
        <taxon>Fungi incertae sedis</taxon>
        <taxon>Mucoromycota</taxon>
        <taxon>Mortierellomycotina</taxon>
        <taxon>Mortierellomycetes</taxon>
        <taxon>Mortierellales</taxon>
        <taxon>Mortierellaceae</taxon>
        <taxon>Lunasporangiospora</taxon>
    </lineage>
</organism>
<dbReference type="Gene3D" id="3.40.50.300">
    <property type="entry name" value="P-loop containing nucleotide triphosphate hydrolases"/>
    <property type="match status" value="1"/>
</dbReference>
<feature type="non-terminal residue" evidence="3">
    <location>
        <position position="1"/>
    </location>
</feature>
<keyword evidence="1" id="KW-0547">Nucleotide-binding</keyword>